<dbReference type="PANTHER" id="PTHR43140">
    <property type="entry name" value="TYPE-1 RESTRICTION ENZYME ECOKI SPECIFICITY PROTEIN"/>
    <property type="match status" value="1"/>
</dbReference>
<keyword evidence="3" id="KW-0238">DNA-binding</keyword>
<accession>A0A9D7E0F4</accession>
<reference evidence="6" key="1">
    <citation type="journal article" date="2021" name="Nat. Commun.">
        <title>Connecting structure to function with the recovery of over 1000 high-quality metagenome-assembled genomes from activated sludge using long-read sequencing.</title>
        <authorList>
            <person name="Singleton C.M."/>
            <person name="Petriglieri F."/>
            <person name="Kristensen J.M."/>
            <person name="Kirkegaard R.H."/>
            <person name="Michaelsen T.Y."/>
            <person name="Andersen M.H."/>
            <person name="Kondrotaite Z."/>
            <person name="Karst S.M."/>
            <person name="Dueholm M.S."/>
            <person name="Nielsen P.H."/>
            <person name="Albertsen M."/>
        </authorList>
    </citation>
    <scope>NUCLEOTIDE SEQUENCE [LARGE SCALE GENOMIC DNA]</scope>
</reference>
<comment type="similarity">
    <text evidence="1">Belongs to the type-I restriction system S methylase family.</text>
</comment>
<comment type="caution">
    <text evidence="5">The sequence shown here is derived from an EMBL/GenBank/DDBJ whole genome shotgun (WGS) entry which is preliminary data.</text>
</comment>
<dbReference type="EMBL" id="JADJEV010000004">
    <property type="protein sequence ID" value="MBK6974191.1"/>
    <property type="molecule type" value="Genomic_DNA"/>
</dbReference>
<dbReference type="InterPro" id="IPR051212">
    <property type="entry name" value="Type-I_RE_S_subunit"/>
</dbReference>
<dbReference type="Proteomes" id="UP000807785">
    <property type="component" value="Unassembled WGS sequence"/>
</dbReference>
<keyword evidence="5" id="KW-0255">Endonuclease</keyword>
<evidence type="ECO:0000256" key="2">
    <source>
        <dbReference type="ARBA" id="ARBA00022747"/>
    </source>
</evidence>
<evidence type="ECO:0000256" key="1">
    <source>
        <dbReference type="ARBA" id="ARBA00010923"/>
    </source>
</evidence>
<proteinExistence type="inferred from homology"/>
<feature type="domain" description="Type I restriction modification DNA specificity" evidence="4">
    <location>
        <begin position="120"/>
        <end position="172"/>
    </location>
</feature>
<evidence type="ECO:0000313" key="5">
    <source>
        <dbReference type="EMBL" id="MBK6974191.1"/>
    </source>
</evidence>
<dbReference type="InterPro" id="IPR000055">
    <property type="entry name" value="Restrct_endonuc_typeI_TRD"/>
</dbReference>
<evidence type="ECO:0000259" key="4">
    <source>
        <dbReference type="Pfam" id="PF01420"/>
    </source>
</evidence>
<dbReference type="PANTHER" id="PTHR43140:SF1">
    <property type="entry name" value="TYPE I RESTRICTION ENZYME ECOKI SPECIFICITY SUBUNIT"/>
    <property type="match status" value="1"/>
</dbReference>
<name>A0A9D7E0F4_9PROT</name>
<dbReference type="InterPro" id="IPR044946">
    <property type="entry name" value="Restrct_endonuc_typeI_TRD_sf"/>
</dbReference>
<dbReference type="SUPFAM" id="SSF116734">
    <property type="entry name" value="DNA methylase specificity domain"/>
    <property type="match status" value="2"/>
</dbReference>
<dbReference type="Pfam" id="PF01420">
    <property type="entry name" value="Methylase_S"/>
    <property type="match status" value="1"/>
</dbReference>
<evidence type="ECO:0000313" key="6">
    <source>
        <dbReference type="Proteomes" id="UP000807785"/>
    </source>
</evidence>
<dbReference type="GO" id="GO:0004519">
    <property type="term" value="F:endonuclease activity"/>
    <property type="evidence" value="ECO:0007669"/>
    <property type="project" value="UniProtKB-KW"/>
</dbReference>
<keyword evidence="2" id="KW-0680">Restriction system</keyword>
<dbReference type="AlphaFoldDB" id="A0A9D7E0F4"/>
<keyword evidence="5" id="KW-0540">Nuclease</keyword>
<organism evidence="5 6">
    <name type="scientific">Candidatus Methylophosphatis roskildensis</name>
    <dbReference type="NCBI Taxonomy" id="2899263"/>
    <lineage>
        <taxon>Bacteria</taxon>
        <taxon>Pseudomonadati</taxon>
        <taxon>Pseudomonadota</taxon>
        <taxon>Betaproteobacteria</taxon>
        <taxon>Nitrosomonadales</taxon>
        <taxon>Sterolibacteriaceae</taxon>
        <taxon>Candidatus Methylophosphatis</taxon>
    </lineage>
</organism>
<keyword evidence="5" id="KW-0378">Hydrolase</keyword>
<protein>
    <submittedName>
        <fullName evidence="5">Restriction endonuclease subunit S</fullName>
    </submittedName>
</protein>
<sequence length="387" mass="42378">MKAWPKVSLGELLRRSDETAALDPEAEYHEVTIKLWGKGVVSRGKVCGSDVVSVRRVVRANQLILSKIDARNGAIGLVPPELDGAIVSNDFPSFDFRDPDECSAEFMGWLVRSSPFVELCKSASEGTTNRVRIKEDRFLDQQIAIPPLAEQQVIVARLDALTEKTRQVEAHLDAVERDAEHLLALRFRDAIAEAPLRPMAAAAPLVRREQAIDLKGSYPELGIRSFGKGTFHKPPLSGSEVGTKRLYRIEPGDLMFSNVFAWEGAIAIAQPADAGRFGSHRFITCKANPELTTAEFLRYYFLTGEGMLKIGDASPGGAGRNRTLGLDKLMAIEVPMPSPAVQQTFDRLQAEIAALKAKHTAIRKANAALIPATLERVFGVEPNGARQ</sequence>
<gene>
    <name evidence="5" type="ORF">IPH26_15025</name>
</gene>
<dbReference type="GO" id="GO:0009307">
    <property type="term" value="P:DNA restriction-modification system"/>
    <property type="evidence" value="ECO:0007669"/>
    <property type="project" value="UniProtKB-KW"/>
</dbReference>
<evidence type="ECO:0000256" key="3">
    <source>
        <dbReference type="ARBA" id="ARBA00023125"/>
    </source>
</evidence>
<dbReference type="GO" id="GO:0003677">
    <property type="term" value="F:DNA binding"/>
    <property type="evidence" value="ECO:0007669"/>
    <property type="project" value="UniProtKB-KW"/>
</dbReference>
<dbReference type="Gene3D" id="3.90.220.20">
    <property type="entry name" value="DNA methylase specificity domains"/>
    <property type="match status" value="2"/>
</dbReference>